<dbReference type="RefSeq" id="WP_082357572.1">
    <property type="nucleotide sequence ID" value="NZ_CZVI01000044.1"/>
</dbReference>
<dbReference type="Pfam" id="PF09701">
    <property type="entry name" value="Cas_Cmr5"/>
    <property type="match status" value="1"/>
</dbReference>
<accession>A0ABM9UXM6</accession>
<feature type="coiled-coil region" evidence="6">
    <location>
        <begin position="43"/>
        <end position="70"/>
    </location>
</feature>
<dbReference type="SUPFAM" id="SSF158568">
    <property type="entry name" value="AF1862-like"/>
    <property type="match status" value="1"/>
</dbReference>
<gene>
    <name evidence="7" type="ORF">JGI8_01940</name>
</gene>
<organism evidence="7 8">
    <name type="scientific">Candidatus Kryptonium thompsonii</name>
    <dbReference type="NCBI Taxonomy" id="1633631"/>
    <lineage>
        <taxon>Bacteria</taxon>
        <taxon>Pseudomonadati</taxon>
        <taxon>Candidatus Kryptoniota</taxon>
        <taxon>Candidatus Kryptonium</taxon>
    </lineage>
</organism>
<keyword evidence="3" id="KW-0963">Cytoplasm</keyword>
<evidence type="ECO:0000256" key="6">
    <source>
        <dbReference type="SAM" id="Coils"/>
    </source>
</evidence>
<evidence type="ECO:0000313" key="8">
    <source>
        <dbReference type="Proteomes" id="UP000182200"/>
    </source>
</evidence>
<evidence type="ECO:0000256" key="3">
    <source>
        <dbReference type="ARBA" id="ARBA00022490"/>
    </source>
</evidence>
<dbReference type="InterPro" id="IPR010160">
    <property type="entry name" value="CRISPR-assoc_prot_Cmr5"/>
</dbReference>
<comment type="similarity">
    <text evidence="2">Belongs to the CRISPR system Cmr5 family.</text>
</comment>
<comment type="subcellular location">
    <subcellularLocation>
        <location evidence="1">Cytoplasm</location>
    </subcellularLocation>
</comment>
<evidence type="ECO:0000256" key="1">
    <source>
        <dbReference type="ARBA" id="ARBA00004496"/>
    </source>
</evidence>
<evidence type="ECO:0000313" key="7">
    <source>
        <dbReference type="EMBL" id="CUS94181.1"/>
    </source>
</evidence>
<protein>
    <recommendedName>
        <fullName evidence="5">CRISPR type III-B/RAMP module-associated protein Cmr5</fullName>
    </recommendedName>
</protein>
<evidence type="ECO:0000256" key="4">
    <source>
        <dbReference type="ARBA" id="ARBA00023118"/>
    </source>
</evidence>
<comment type="caution">
    <text evidence="7">The sequence shown here is derived from an EMBL/GenBank/DDBJ whole genome shotgun (WGS) entry which is preliminary data.</text>
</comment>
<reference evidence="7 8" key="1">
    <citation type="submission" date="2015-11" db="EMBL/GenBank/DDBJ databases">
        <authorList>
            <person name="Varghese N."/>
        </authorList>
    </citation>
    <scope>NUCLEOTIDE SEQUENCE [LARGE SCALE GENOMIC DNA]</scope>
    <source>
        <strain evidence="7 8">JGI-8</strain>
    </source>
</reference>
<dbReference type="InterPro" id="IPR023101">
    <property type="entry name" value="AF1862-like_dom_sf"/>
</dbReference>
<keyword evidence="8" id="KW-1185">Reference proteome</keyword>
<dbReference type="EMBL" id="CZVI01000044">
    <property type="protein sequence ID" value="CUS94181.1"/>
    <property type="molecule type" value="Genomic_DNA"/>
</dbReference>
<dbReference type="Gene3D" id="1.10.520.30">
    <property type="entry name" value="AF1862-like domain"/>
    <property type="match status" value="1"/>
</dbReference>
<dbReference type="Proteomes" id="UP000182200">
    <property type="component" value="Unassembled WGS sequence"/>
</dbReference>
<name>A0ABM9UXM6_9BACT</name>
<keyword evidence="4" id="KW-0051">Antiviral defense</keyword>
<proteinExistence type="inferred from homology"/>
<dbReference type="CDD" id="cd09749">
    <property type="entry name" value="Cmr5_III-B"/>
    <property type="match status" value="1"/>
</dbReference>
<dbReference type="NCBIfam" id="TIGR01881">
    <property type="entry name" value="cas_Cmr5"/>
    <property type="match status" value="1"/>
</dbReference>
<keyword evidence="6" id="KW-0175">Coiled coil</keyword>
<sequence length="204" mass="23740">MPDKESLITKLEKGRAEFAYRCVKEVIELKPTNQNSYASIAIRKFKENVRESLEKEIKEGKINEQRINELLENPTQFLDKGKLSDEEKRVLSFYETLCKNYRAYARKIPQMILSNGLGQTLAFVKSKAKNGNAYEVLYSQMTDYLKSDSTARIPRPQDINELVEWVISLNSYQYRYATEEILAFLNWVKRFAEGLIETEEEGEG</sequence>
<evidence type="ECO:0000256" key="2">
    <source>
        <dbReference type="ARBA" id="ARBA00006161"/>
    </source>
</evidence>
<evidence type="ECO:0000256" key="5">
    <source>
        <dbReference type="ARBA" id="ARBA00030001"/>
    </source>
</evidence>